<dbReference type="AlphaFoldDB" id="A0A849A2Q3"/>
<reference evidence="1 2" key="1">
    <citation type="submission" date="2020-05" db="EMBL/GenBank/DDBJ databases">
        <title>Nakamurella sp. DB0629 isolated from air conditioner.</title>
        <authorList>
            <person name="Kim D.H."/>
            <person name="Kim D.-U."/>
        </authorList>
    </citation>
    <scope>NUCLEOTIDE SEQUENCE [LARGE SCALE GENOMIC DNA]</scope>
    <source>
        <strain evidence="1 2">DB0629</strain>
    </source>
</reference>
<proteinExistence type="predicted"/>
<evidence type="ECO:0000313" key="2">
    <source>
        <dbReference type="Proteomes" id="UP000562984"/>
    </source>
</evidence>
<accession>A0A849A2Q3</accession>
<dbReference type="RefSeq" id="WP_171198516.1">
    <property type="nucleotide sequence ID" value="NZ_JABEND010000002.1"/>
</dbReference>
<organism evidence="1 2">
    <name type="scientific">Nakamurella aerolata</name>
    <dbReference type="NCBI Taxonomy" id="1656892"/>
    <lineage>
        <taxon>Bacteria</taxon>
        <taxon>Bacillati</taxon>
        <taxon>Actinomycetota</taxon>
        <taxon>Actinomycetes</taxon>
        <taxon>Nakamurellales</taxon>
        <taxon>Nakamurellaceae</taxon>
        <taxon>Nakamurella</taxon>
    </lineage>
</organism>
<dbReference type="EMBL" id="JABEND010000002">
    <property type="protein sequence ID" value="NNG34845.1"/>
    <property type="molecule type" value="Genomic_DNA"/>
</dbReference>
<evidence type="ECO:0000313" key="1">
    <source>
        <dbReference type="EMBL" id="NNG34845.1"/>
    </source>
</evidence>
<protein>
    <submittedName>
        <fullName evidence="1">Uncharacterized protein</fullName>
    </submittedName>
</protein>
<name>A0A849A2Q3_9ACTN</name>
<gene>
    <name evidence="1" type="ORF">HKD39_03750</name>
</gene>
<comment type="caution">
    <text evidence="1">The sequence shown here is derived from an EMBL/GenBank/DDBJ whole genome shotgun (WGS) entry which is preliminary data.</text>
</comment>
<keyword evidence="2" id="KW-1185">Reference proteome</keyword>
<dbReference type="Proteomes" id="UP000562984">
    <property type="component" value="Unassembled WGS sequence"/>
</dbReference>
<sequence>MIAPQSRPGYFVIPLALLGVTWSGRLLLGGGASRAGSDRAFDRKWLLVAGTAAGPRVE</sequence>